<evidence type="ECO:0000256" key="2">
    <source>
        <dbReference type="ARBA" id="ARBA00022737"/>
    </source>
</evidence>
<dbReference type="InterPro" id="IPR001258">
    <property type="entry name" value="NHL_repeat"/>
</dbReference>
<dbReference type="GO" id="GO:0008270">
    <property type="term" value="F:zinc ion binding"/>
    <property type="evidence" value="ECO:0007669"/>
    <property type="project" value="UniProtKB-KW"/>
</dbReference>
<evidence type="ECO:0000259" key="10">
    <source>
        <dbReference type="PROSITE" id="PS50119"/>
    </source>
</evidence>
<dbReference type="InterPro" id="IPR047153">
    <property type="entry name" value="TRIM45/56/19-like"/>
</dbReference>
<feature type="compositionally biased region" description="Acidic residues" evidence="8">
    <location>
        <begin position="1"/>
        <end position="12"/>
    </location>
</feature>
<evidence type="ECO:0000313" key="11">
    <source>
        <dbReference type="EMBL" id="EEB13877.1"/>
    </source>
</evidence>
<feature type="domain" description="B box-type" evidence="10">
    <location>
        <begin position="172"/>
        <end position="214"/>
    </location>
</feature>
<dbReference type="InterPro" id="IPR003649">
    <property type="entry name" value="Bbox_C"/>
</dbReference>
<dbReference type="KEGG" id="phu:Phum_PHUM262920"/>
<dbReference type="RefSeq" id="XP_002426615.1">
    <property type="nucleotide sequence ID" value="XM_002426570.1"/>
</dbReference>
<dbReference type="GO" id="GO:0061630">
    <property type="term" value="F:ubiquitin protein ligase activity"/>
    <property type="evidence" value="ECO:0007669"/>
    <property type="project" value="TreeGrafter"/>
</dbReference>
<dbReference type="SMART" id="SM00502">
    <property type="entry name" value="BBC"/>
    <property type="match status" value="1"/>
</dbReference>
<evidence type="ECO:0000313" key="13">
    <source>
        <dbReference type="Proteomes" id="UP000009046"/>
    </source>
</evidence>
<dbReference type="Gene3D" id="2.120.10.30">
    <property type="entry name" value="TolB, C-terminal domain"/>
    <property type="match status" value="1"/>
</dbReference>
<dbReference type="EnsemblMetazoa" id="PHUM262920-RA">
    <property type="protein sequence ID" value="PHUM262920-PA"/>
    <property type="gene ID" value="PHUM262920"/>
</dbReference>
<dbReference type="CTD" id="8235496"/>
<keyword evidence="7" id="KW-0175">Coiled coil</keyword>
<dbReference type="Pfam" id="PF00643">
    <property type="entry name" value="zf-B_box"/>
    <property type="match status" value="1"/>
</dbReference>
<proteinExistence type="predicted"/>
<reference evidence="11" key="2">
    <citation type="submission" date="2007-04" db="EMBL/GenBank/DDBJ databases">
        <title>The genome of the human body louse.</title>
        <authorList>
            <consortium name="The Human Body Louse Genome Consortium"/>
            <person name="Kirkness E."/>
            <person name="Walenz B."/>
            <person name="Hass B."/>
            <person name="Bruggner R."/>
            <person name="Strausberg R."/>
        </authorList>
    </citation>
    <scope>NUCLEOTIDE SEQUENCE</scope>
    <source>
        <strain evidence="11">USDA</strain>
    </source>
</reference>
<organism>
    <name type="scientific">Pediculus humanus subsp. corporis</name>
    <name type="common">Body louse</name>
    <dbReference type="NCBI Taxonomy" id="121224"/>
    <lineage>
        <taxon>Eukaryota</taxon>
        <taxon>Metazoa</taxon>
        <taxon>Ecdysozoa</taxon>
        <taxon>Arthropoda</taxon>
        <taxon>Hexapoda</taxon>
        <taxon>Insecta</taxon>
        <taxon>Pterygota</taxon>
        <taxon>Neoptera</taxon>
        <taxon>Paraneoptera</taxon>
        <taxon>Psocodea</taxon>
        <taxon>Troctomorpha</taxon>
        <taxon>Phthiraptera</taxon>
        <taxon>Anoplura</taxon>
        <taxon>Pediculidae</taxon>
        <taxon>Pediculus</taxon>
    </lineage>
</organism>
<dbReference type="InterPro" id="IPR013083">
    <property type="entry name" value="Znf_RING/FYVE/PHD"/>
</dbReference>
<dbReference type="EMBL" id="AAZO01003039">
    <property type="status" value="NOT_ANNOTATED_CDS"/>
    <property type="molecule type" value="Genomic_DNA"/>
</dbReference>
<keyword evidence="13" id="KW-1185">Reference proteome</keyword>
<dbReference type="PROSITE" id="PS50089">
    <property type="entry name" value="ZF_RING_2"/>
    <property type="match status" value="1"/>
</dbReference>
<protein>
    <submittedName>
        <fullName evidence="11 12">Brat protein, putative</fullName>
    </submittedName>
</protein>
<evidence type="ECO:0000256" key="6">
    <source>
        <dbReference type="PROSITE-ProRule" id="PRU00504"/>
    </source>
</evidence>
<dbReference type="Proteomes" id="UP000009046">
    <property type="component" value="Unassembled WGS sequence"/>
</dbReference>
<dbReference type="GO" id="GO:0005654">
    <property type="term" value="C:nucleoplasm"/>
    <property type="evidence" value="ECO:0007669"/>
    <property type="project" value="TreeGrafter"/>
</dbReference>
<dbReference type="HOGENOM" id="CLU_007697_1_0_1"/>
<evidence type="ECO:0000313" key="12">
    <source>
        <dbReference type="EnsemblMetazoa" id="PHUM262920-PA"/>
    </source>
</evidence>
<dbReference type="InterPro" id="IPR011042">
    <property type="entry name" value="6-blade_b-propeller_TolB-like"/>
</dbReference>
<dbReference type="Gene3D" id="3.30.40.10">
    <property type="entry name" value="Zinc/RING finger domain, C3HC4 (zinc finger)"/>
    <property type="match status" value="1"/>
</dbReference>
<evidence type="ECO:0000256" key="4">
    <source>
        <dbReference type="ARBA" id="ARBA00022833"/>
    </source>
</evidence>
<dbReference type="Pfam" id="PF00097">
    <property type="entry name" value="zf-C3HC4"/>
    <property type="match status" value="1"/>
</dbReference>
<dbReference type="EMBL" id="DS235243">
    <property type="protein sequence ID" value="EEB13877.1"/>
    <property type="molecule type" value="Genomic_DNA"/>
</dbReference>
<dbReference type="SUPFAM" id="SSF57850">
    <property type="entry name" value="RING/U-box"/>
    <property type="match status" value="1"/>
</dbReference>
<dbReference type="InterPro" id="IPR018957">
    <property type="entry name" value="Znf_C3HC4_RING-type"/>
</dbReference>
<keyword evidence="3 5" id="KW-0863">Zinc-finger</keyword>
<dbReference type="CDD" id="cd19813">
    <property type="entry name" value="Bbox1_BRAT-like"/>
    <property type="match status" value="1"/>
</dbReference>
<name>E0VKG1_PEDHC</name>
<evidence type="ECO:0000256" key="1">
    <source>
        <dbReference type="ARBA" id="ARBA00022723"/>
    </source>
</evidence>
<keyword evidence="2" id="KW-0677">Repeat</keyword>
<dbReference type="SMART" id="SM00336">
    <property type="entry name" value="BBOX"/>
    <property type="match status" value="2"/>
</dbReference>
<keyword evidence="4" id="KW-0862">Zinc</keyword>
<feature type="coiled-coil region" evidence="7">
    <location>
        <begin position="250"/>
        <end position="292"/>
    </location>
</feature>
<dbReference type="CDD" id="cd14959">
    <property type="entry name" value="NHL_brat_like"/>
    <property type="match status" value="1"/>
</dbReference>
<evidence type="ECO:0000256" key="3">
    <source>
        <dbReference type="ARBA" id="ARBA00022771"/>
    </source>
</evidence>
<sequence length="866" mass="95780">MAATEEINDNLDQETFGDRSCENSSPIGEKDNQCNLCSNKLFSPRVLSCLHVFCEACLDKILTDDANESKKKENVIQCPECKQETILGNKGASSLPIDYVTSNILDMDAVKTKTVLCTSCKSTEKAISRCADCANFLCSNCNSAHEVMRCFENHHVYTLEDLRKSSKLIPIHKPVLCNIHPTEQVKFFCLQCQISTCSECIGEHKVADHPHERVFEAEGKQREELKNLIQESRTRVLFCNDASNTLGNALNELQLQHDNAKDLIQETFQSYKAVLEKRRDELLNELEELHHLRELEVMELFHCIEKTGNQMEDACKFARRLIELGNAAEVLTLKKVVGTQLMNLINNTPKPDVNVALEFNTNFEKFTEVVKMYFGKFKPLSPPISNTATPSPKEANSPTTILPFSCNNTTATTNNMTNLTSNTLASLAEKTDLEAATGSVNPSPTPPFSIADLITGDFNSTNALHNLQALAKLTLNNQGWANYLNQSSRYFPTYEYESLIKDVVSNGSLNGGATVNGGLVLGRGGTSPILDQVPNNHISLNAALASLNSSGYPNLSAPNSPIIPNTDMNGLSTPTSGMNSYPHPRVPNARLNSMQIRCKFGQLGAGKGQFNSPHGFCLGTEEDIIVADTNNHRIQVFEKNGTFKFQFGNPGKDEGHLFYPRKVAVVKSSGKFVVCDRGNERSRMQIFTKNGHFVKKISIRYIDIVAGLAVTSQGHIVAVDSVSPTVFVISETGDLLKWFDCSDHMREPSDIAINEKEYYVCDFKGHCVVVFSEDGDFLRRIGCESVTNFPNGIDVSDAGDVLVGDSHGNRFHVAVFNREGTMLSEFECPYVKVSRCCGLKITSEGFVVTLAKNNHHLLVLNTLYIM</sequence>
<dbReference type="eggNOG" id="KOG2177">
    <property type="taxonomic scope" value="Eukaryota"/>
</dbReference>
<dbReference type="PANTHER" id="PTHR25462:SF296">
    <property type="entry name" value="MEIOTIC P26, ISOFORM F"/>
    <property type="match status" value="1"/>
</dbReference>
<feature type="domain" description="B box-type" evidence="10">
    <location>
        <begin position="112"/>
        <end position="159"/>
    </location>
</feature>
<dbReference type="VEuPathDB" id="VectorBase:PHUM262920"/>
<dbReference type="CDD" id="cd20482">
    <property type="entry name" value="CC_brat-like"/>
    <property type="match status" value="1"/>
</dbReference>
<reference evidence="11" key="1">
    <citation type="submission" date="2007-04" db="EMBL/GenBank/DDBJ databases">
        <title>Annotation of Pediculus humanus corporis strain USDA.</title>
        <authorList>
            <person name="Kirkness E."/>
            <person name="Hannick L."/>
            <person name="Hass B."/>
            <person name="Bruggner R."/>
            <person name="Lawson D."/>
            <person name="Bidwell S."/>
            <person name="Joardar V."/>
            <person name="Caler E."/>
            <person name="Walenz B."/>
            <person name="Inman J."/>
            <person name="Schobel S."/>
            <person name="Galinsky K."/>
            <person name="Amedeo P."/>
            <person name="Strausberg R."/>
        </authorList>
    </citation>
    <scope>NUCLEOTIDE SEQUENCE</scope>
    <source>
        <strain evidence="11">USDA</strain>
    </source>
</reference>
<dbReference type="InterPro" id="IPR000315">
    <property type="entry name" value="Znf_B-box"/>
</dbReference>
<dbReference type="OrthoDB" id="342730at2759"/>
<dbReference type="Pfam" id="PF01436">
    <property type="entry name" value="NHL"/>
    <property type="match status" value="1"/>
</dbReference>
<dbReference type="STRING" id="121224.E0VKG1"/>
<dbReference type="PROSITE" id="PS50119">
    <property type="entry name" value="ZF_BBOX"/>
    <property type="match status" value="2"/>
</dbReference>
<dbReference type="SUPFAM" id="SSF63829">
    <property type="entry name" value="Calcium-dependent phosphotriesterase"/>
    <property type="match status" value="1"/>
</dbReference>
<evidence type="ECO:0000256" key="7">
    <source>
        <dbReference type="SAM" id="Coils"/>
    </source>
</evidence>
<feature type="repeat" description="NHL" evidence="6">
    <location>
        <begin position="644"/>
        <end position="690"/>
    </location>
</feature>
<accession>E0VKG1</accession>
<dbReference type="InterPro" id="IPR017907">
    <property type="entry name" value="Znf_RING_CS"/>
</dbReference>
<dbReference type="PROSITE" id="PS51125">
    <property type="entry name" value="NHL"/>
    <property type="match status" value="2"/>
</dbReference>
<dbReference type="Gene3D" id="3.30.160.60">
    <property type="entry name" value="Classic Zinc Finger"/>
    <property type="match status" value="1"/>
</dbReference>
<reference evidence="12" key="3">
    <citation type="submission" date="2021-02" db="UniProtKB">
        <authorList>
            <consortium name="EnsemblMetazoa"/>
        </authorList>
    </citation>
    <scope>IDENTIFICATION</scope>
    <source>
        <strain evidence="12">USDA</strain>
    </source>
</reference>
<feature type="repeat" description="NHL" evidence="6">
    <location>
        <begin position="597"/>
        <end position="640"/>
    </location>
</feature>
<dbReference type="FunCoup" id="E0VKG1">
    <property type="interactions" value="259"/>
</dbReference>
<dbReference type="GeneID" id="8235496"/>
<evidence type="ECO:0000259" key="9">
    <source>
        <dbReference type="PROSITE" id="PS50089"/>
    </source>
</evidence>
<evidence type="ECO:0000256" key="8">
    <source>
        <dbReference type="SAM" id="MobiDB-lite"/>
    </source>
</evidence>
<feature type="domain" description="RING-type" evidence="9">
    <location>
        <begin position="34"/>
        <end position="82"/>
    </location>
</feature>
<dbReference type="InParanoid" id="E0VKG1"/>
<dbReference type="AlphaFoldDB" id="E0VKG1"/>
<dbReference type="InterPro" id="IPR001841">
    <property type="entry name" value="Znf_RING"/>
</dbReference>
<gene>
    <name evidence="12" type="primary">8235496</name>
    <name evidence="11" type="ORF">Phum_PHUM262920</name>
</gene>
<keyword evidence="1" id="KW-0479">Metal-binding</keyword>
<dbReference type="SUPFAM" id="SSF57845">
    <property type="entry name" value="B-box zinc-binding domain"/>
    <property type="match status" value="1"/>
</dbReference>
<dbReference type="PANTHER" id="PTHR25462">
    <property type="entry name" value="BONUS, ISOFORM C-RELATED"/>
    <property type="match status" value="1"/>
</dbReference>
<dbReference type="SMART" id="SM00184">
    <property type="entry name" value="RING"/>
    <property type="match status" value="1"/>
</dbReference>
<dbReference type="OMA" id="PICNECL"/>
<feature type="region of interest" description="Disordered" evidence="8">
    <location>
        <begin position="1"/>
        <end position="28"/>
    </location>
</feature>
<dbReference type="PROSITE" id="PS00518">
    <property type="entry name" value="ZF_RING_1"/>
    <property type="match status" value="1"/>
</dbReference>
<evidence type="ECO:0000256" key="5">
    <source>
        <dbReference type="PROSITE-ProRule" id="PRU00024"/>
    </source>
</evidence>
<dbReference type="EMBL" id="AAZO01003040">
    <property type="status" value="NOT_ANNOTATED_CDS"/>
    <property type="molecule type" value="Genomic_DNA"/>
</dbReference>